<reference evidence="1 2" key="1">
    <citation type="journal article" date="2015" name="G3 (Bethesda)">
        <title>Insights into Ongoing Evolution of the Hexachlorocyclohexane Catabolic Pathway from Comparative Genomics of Ten Sphingomonadaceae Strains.</title>
        <authorList>
            <person name="Pearce S.L."/>
            <person name="Oakeshott J.G."/>
            <person name="Pandey G."/>
        </authorList>
    </citation>
    <scope>NUCLEOTIDE SEQUENCE [LARGE SCALE GENOMIC DNA]</scope>
    <source>
        <strain evidence="1 2">LL01</strain>
    </source>
</reference>
<comment type="caution">
    <text evidence="1">The sequence shown here is derived from an EMBL/GenBank/DDBJ whole genome shotgun (WGS) entry which is preliminary data.</text>
</comment>
<dbReference type="EMBL" id="JACT01000001">
    <property type="protein sequence ID" value="KMS58866.1"/>
    <property type="molecule type" value="Genomic_DNA"/>
</dbReference>
<gene>
    <name evidence="1" type="ORF">V473_10875</name>
</gene>
<organism evidence="1 2">
    <name type="scientific">Sphingobium cupriresistens LL01</name>
    <dbReference type="NCBI Taxonomy" id="1420583"/>
    <lineage>
        <taxon>Bacteria</taxon>
        <taxon>Pseudomonadati</taxon>
        <taxon>Pseudomonadota</taxon>
        <taxon>Alphaproteobacteria</taxon>
        <taxon>Sphingomonadales</taxon>
        <taxon>Sphingomonadaceae</taxon>
        <taxon>Sphingobium</taxon>
    </lineage>
</organism>
<dbReference type="PATRIC" id="fig|1420583.3.peg.2188"/>
<evidence type="ECO:0000313" key="1">
    <source>
        <dbReference type="EMBL" id="KMS58866.1"/>
    </source>
</evidence>
<protein>
    <submittedName>
        <fullName evidence="1">Uncharacterized protein</fullName>
    </submittedName>
</protein>
<accession>A0A0J7Y4L2</accession>
<evidence type="ECO:0000313" key="2">
    <source>
        <dbReference type="Proteomes" id="UP000052232"/>
    </source>
</evidence>
<keyword evidence="2" id="KW-1185">Reference proteome</keyword>
<dbReference type="Proteomes" id="UP000052232">
    <property type="component" value="Unassembled WGS sequence"/>
</dbReference>
<proteinExistence type="predicted"/>
<dbReference type="RefSeq" id="WP_066603550.1">
    <property type="nucleotide sequence ID" value="NZ_KQ130434.1"/>
</dbReference>
<name>A0A0J7Y4L2_9SPHN</name>
<dbReference type="AlphaFoldDB" id="A0A0J7Y4L2"/>
<sequence>MALPPTRGSTLISRSSGAKGGQYLDITQPEIDLVNFEGLDLWVDGKSLVVGSATDMRDRCNGVPGTVDNGVTRAPSGGSKDNIGYVWSAAENQQRLAFPTYAVPATYTFIFALNPANVANGSSTIRALAYEMPATESLASWLEQTNLNEGLDLRWRHGSTGGFNVDQAVPHSTRSILTVHYDAEAGRMAAFLGKTMIGAALLENVKEAGVGIWFGGRPGNTNAAHKFVGMMEGVAMVRDLKMYSSDPASAANVRRNAFIDTFAAVYGILA</sequence>
<dbReference type="STRING" id="1420583.V473_10875"/>